<evidence type="ECO:0000313" key="2">
    <source>
        <dbReference type="EMBL" id="EQD29546.1"/>
    </source>
</evidence>
<proteinExistence type="predicted"/>
<dbReference type="SUPFAM" id="SSF69572">
    <property type="entry name" value="Activating enzymes of the ubiquitin-like proteins"/>
    <property type="match status" value="1"/>
</dbReference>
<protein>
    <submittedName>
        <fullName evidence="2">UBA/THIF-type NAD/FAD binding protein</fullName>
    </submittedName>
</protein>
<dbReference type="GO" id="GO:0008641">
    <property type="term" value="F:ubiquitin-like modifier activating enzyme activity"/>
    <property type="evidence" value="ECO:0007669"/>
    <property type="project" value="InterPro"/>
</dbReference>
<dbReference type="InterPro" id="IPR000594">
    <property type="entry name" value="ThiF_NAD_FAD-bd"/>
</dbReference>
<dbReference type="InterPro" id="IPR035985">
    <property type="entry name" value="Ubiquitin-activating_enz"/>
</dbReference>
<gene>
    <name evidence="2" type="ORF">B1A_20657</name>
</gene>
<feature type="domain" description="THIF-type NAD/FAD binding fold" evidence="1">
    <location>
        <begin position="40"/>
        <end position="263"/>
    </location>
</feature>
<dbReference type="EMBL" id="AUZX01015249">
    <property type="protein sequence ID" value="EQD29546.1"/>
    <property type="molecule type" value="Genomic_DNA"/>
</dbReference>
<name>T0Y3B1_9ZZZZ</name>
<comment type="caution">
    <text evidence="2">The sequence shown here is derived from an EMBL/GenBank/DDBJ whole genome shotgun (WGS) entry which is preliminary data.</text>
</comment>
<reference evidence="2" key="2">
    <citation type="journal article" date="2014" name="ISME J.">
        <title>Microbial stratification in low pH oxic and suboxic macroscopic growths along an acid mine drainage.</title>
        <authorList>
            <person name="Mendez-Garcia C."/>
            <person name="Mesa V."/>
            <person name="Sprenger R.R."/>
            <person name="Richter M."/>
            <person name="Diez M.S."/>
            <person name="Solano J."/>
            <person name="Bargiela R."/>
            <person name="Golyshina O.V."/>
            <person name="Manteca A."/>
            <person name="Ramos J.L."/>
            <person name="Gallego J.R."/>
            <person name="Llorente I."/>
            <person name="Martins Dos Santos V.A."/>
            <person name="Jensen O.N."/>
            <person name="Pelaez A.I."/>
            <person name="Sanchez J."/>
            <person name="Ferrer M."/>
        </authorList>
    </citation>
    <scope>NUCLEOTIDE SEQUENCE</scope>
</reference>
<dbReference type="Gene3D" id="3.40.50.720">
    <property type="entry name" value="NAD(P)-binding Rossmann-like Domain"/>
    <property type="match status" value="1"/>
</dbReference>
<reference evidence="2" key="1">
    <citation type="submission" date="2013-08" db="EMBL/GenBank/DDBJ databases">
        <authorList>
            <person name="Mendez C."/>
            <person name="Richter M."/>
            <person name="Ferrer M."/>
            <person name="Sanchez J."/>
        </authorList>
    </citation>
    <scope>NUCLEOTIDE SEQUENCE</scope>
</reference>
<dbReference type="InterPro" id="IPR045886">
    <property type="entry name" value="ThiF/MoeB/HesA"/>
</dbReference>
<sequence length="265" mass="28798">MVFSDSKLDAISQVSIVGPGFENIRVSNSSVIVEAVDSRYDRQVSIFGEEGQGMIQHMTISIVGVGGTGSSVAVQLARIGVGKLILVDKDSMDKTNLTRVYGSTFGDVGLPKVDVVRKHIKSFSKKTKVEVLQRDVSKDDVIPKLIESDIVFGCTDNLSSRAVLNDISIQYFIPLIDVGCRIHKHPDGSINQILAKIHLVTPDTACLWCTHTLDGVAIMQESLLENEKEKLAQEGYIESTDKQPSIISLTSMAASLGVNKLLQLV</sequence>
<organism evidence="2">
    <name type="scientific">mine drainage metagenome</name>
    <dbReference type="NCBI Taxonomy" id="410659"/>
    <lineage>
        <taxon>unclassified sequences</taxon>
        <taxon>metagenomes</taxon>
        <taxon>ecological metagenomes</taxon>
    </lineage>
</organism>
<evidence type="ECO:0000259" key="1">
    <source>
        <dbReference type="Pfam" id="PF00899"/>
    </source>
</evidence>
<dbReference type="PANTHER" id="PTHR43267">
    <property type="entry name" value="TRNA THREONYLCARBAMOYLADENOSINE DEHYDRATASE"/>
    <property type="match status" value="1"/>
</dbReference>
<accession>T0Y3B1</accession>
<feature type="non-terminal residue" evidence="2">
    <location>
        <position position="265"/>
    </location>
</feature>
<dbReference type="GO" id="GO:0061503">
    <property type="term" value="F:tRNA threonylcarbamoyladenosine dehydratase"/>
    <property type="evidence" value="ECO:0007669"/>
    <property type="project" value="TreeGrafter"/>
</dbReference>
<dbReference type="AlphaFoldDB" id="T0Y3B1"/>
<dbReference type="GO" id="GO:0061504">
    <property type="term" value="P:cyclic threonylcarbamoyladenosine biosynthetic process"/>
    <property type="evidence" value="ECO:0007669"/>
    <property type="project" value="TreeGrafter"/>
</dbReference>
<dbReference type="PANTHER" id="PTHR43267:SF1">
    <property type="entry name" value="TRNA THREONYLCARBAMOYLADENOSINE DEHYDRATASE"/>
    <property type="match status" value="1"/>
</dbReference>
<dbReference type="Pfam" id="PF00899">
    <property type="entry name" value="ThiF"/>
    <property type="match status" value="1"/>
</dbReference>